<evidence type="ECO:0000313" key="2">
    <source>
        <dbReference type="EMBL" id="MCP2273835.1"/>
    </source>
</evidence>
<accession>A0ABT1IME0</accession>
<comment type="caution">
    <text evidence="2">The sequence shown here is derived from an EMBL/GenBank/DDBJ whole genome shotgun (WGS) entry which is preliminary data.</text>
</comment>
<organism evidence="2 3">
    <name type="scientific">Actinokineospora diospyrosa</name>
    <dbReference type="NCBI Taxonomy" id="103728"/>
    <lineage>
        <taxon>Bacteria</taxon>
        <taxon>Bacillati</taxon>
        <taxon>Actinomycetota</taxon>
        <taxon>Actinomycetes</taxon>
        <taxon>Pseudonocardiales</taxon>
        <taxon>Pseudonocardiaceae</taxon>
        <taxon>Actinokineospora</taxon>
    </lineage>
</organism>
<dbReference type="PANTHER" id="PTHR10151">
    <property type="entry name" value="ECTONUCLEOTIDE PYROPHOSPHATASE/PHOSPHODIESTERASE"/>
    <property type="match status" value="1"/>
</dbReference>
<sequence>MRRNRLPALFASLAVAAGALLVPALTATAAHAAAKTPKVLVIGIDGLLFDRIAPADAPTLDSLIATGSSSKTVLYDNPFAPTLSGPGWATLATGTWPDKHRVLSNSWGSSTNLATYPDFLTRIESARPALSTFAAATWDPLVNDSAGKAIFSGAVDARANGANDTDTTTQTVARLRDVGPDASFVVLDDVDAAGHNCGAATTCYLNAIAATDQRVKQFVDTIRARATYPNEDWTILVSADHGHTDAGGHGGLTPPERASFIIRNGPGTTPGTPAIAPKNVDVAPTVLSLLGVAIPAALDGRVLGTATGDPFDGLIGSLQTRVDETGIPTSVRGWTKTTPSGWIIDNSAMGTGGMAEWRGWSFATDDFWTRTETGQSRENNVRARGVFAVADSDEWSDKATSGAFNSALTSPAVTVSGKATLKIGFSSHYRKEGNETATVTVSFDGGAAKTALTYTGDAIAKIEALSVAVPAGAQSAKVTWRLSNGANNWYWAVDAPTFGTA</sequence>
<dbReference type="InterPro" id="IPR002591">
    <property type="entry name" value="Phosphodiest/P_Trfase"/>
</dbReference>
<evidence type="ECO:0000313" key="3">
    <source>
        <dbReference type="Proteomes" id="UP001205185"/>
    </source>
</evidence>
<dbReference type="Proteomes" id="UP001205185">
    <property type="component" value="Unassembled WGS sequence"/>
</dbReference>
<dbReference type="Gene3D" id="3.40.720.10">
    <property type="entry name" value="Alkaline Phosphatase, subunit A"/>
    <property type="match status" value="2"/>
</dbReference>
<dbReference type="EMBL" id="JAMTCO010000018">
    <property type="protein sequence ID" value="MCP2273835.1"/>
    <property type="molecule type" value="Genomic_DNA"/>
</dbReference>
<evidence type="ECO:0000256" key="1">
    <source>
        <dbReference type="SAM" id="SignalP"/>
    </source>
</evidence>
<proteinExistence type="predicted"/>
<dbReference type="InterPro" id="IPR017850">
    <property type="entry name" value="Alkaline_phosphatase_core_sf"/>
</dbReference>
<dbReference type="SUPFAM" id="SSF53649">
    <property type="entry name" value="Alkaline phosphatase-like"/>
    <property type="match status" value="1"/>
</dbReference>
<name>A0ABT1IME0_9PSEU</name>
<keyword evidence="1" id="KW-0732">Signal</keyword>
<dbReference type="RefSeq" id="WP_253891014.1">
    <property type="nucleotide sequence ID" value="NZ_BAAAVB010000021.1"/>
</dbReference>
<dbReference type="PANTHER" id="PTHR10151:SF120">
    <property type="entry name" value="BIS(5'-ADENOSYL)-TRIPHOSPHATASE"/>
    <property type="match status" value="1"/>
</dbReference>
<dbReference type="Gene3D" id="2.60.120.200">
    <property type="match status" value="1"/>
</dbReference>
<gene>
    <name evidence="2" type="ORF">LV75_006366</name>
</gene>
<protein>
    <submittedName>
        <fullName evidence="2">Type I phosphodiesterase / nucleotide pyrophosphatase</fullName>
    </submittedName>
</protein>
<feature type="chain" id="PRO_5046034747" evidence="1">
    <location>
        <begin position="33"/>
        <end position="501"/>
    </location>
</feature>
<keyword evidence="3" id="KW-1185">Reference proteome</keyword>
<dbReference type="Pfam" id="PF01663">
    <property type="entry name" value="Phosphodiest"/>
    <property type="match status" value="1"/>
</dbReference>
<feature type="signal peptide" evidence="1">
    <location>
        <begin position="1"/>
        <end position="32"/>
    </location>
</feature>
<reference evidence="2 3" key="1">
    <citation type="submission" date="2022-06" db="EMBL/GenBank/DDBJ databases">
        <title>Genomic Encyclopedia of Archaeal and Bacterial Type Strains, Phase II (KMG-II): from individual species to whole genera.</title>
        <authorList>
            <person name="Goeker M."/>
        </authorList>
    </citation>
    <scope>NUCLEOTIDE SEQUENCE [LARGE SCALE GENOMIC DNA]</scope>
    <source>
        <strain evidence="2 3">DSM 44255</strain>
    </source>
</reference>